<evidence type="ECO:0000256" key="1">
    <source>
        <dbReference type="SAM" id="MobiDB-lite"/>
    </source>
</evidence>
<evidence type="ECO:0000313" key="2">
    <source>
        <dbReference type="EMBL" id="SHN36667.1"/>
    </source>
</evidence>
<name>A0A1M7QXH8_9ACTN</name>
<keyword evidence="3" id="KW-1185">Reference proteome</keyword>
<accession>A0A1M7QXH8</accession>
<gene>
    <name evidence="2" type="ORF">SAMN05216499_1481</name>
</gene>
<feature type="compositionally biased region" description="Pro residues" evidence="1">
    <location>
        <begin position="168"/>
        <end position="180"/>
    </location>
</feature>
<organism evidence="2 3">
    <name type="scientific">Actinacidiphila paucisporea</name>
    <dbReference type="NCBI Taxonomy" id="310782"/>
    <lineage>
        <taxon>Bacteria</taxon>
        <taxon>Bacillati</taxon>
        <taxon>Actinomycetota</taxon>
        <taxon>Actinomycetes</taxon>
        <taxon>Kitasatosporales</taxon>
        <taxon>Streptomycetaceae</taxon>
        <taxon>Actinacidiphila</taxon>
    </lineage>
</organism>
<evidence type="ECO:0000313" key="3">
    <source>
        <dbReference type="Proteomes" id="UP000184111"/>
    </source>
</evidence>
<proteinExistence type="predicted"/>
<reference evidence="2 3" key="1">
    <citation type="submission" date="2016-11" db="EMBL/GenBank/DDBJ databases">
        <authorList>
            <person name="Jaros S."/>
            <person name="Januszkiewicz K."/>
            <person name="Wedrychowicz H."/>
        </authorList>
    </citation>
    <scope>NUCLEOTIDE SEQUENCE [LARGE SCALE GENOMIC DNA]</scope>
    <source>
        <strain evidence="2 3">CGMCC 4.2025</strain>
    </source>
</reference>
<dbReference type="Proteomes" id="UP000184111">
    <property type="component" value="Unassembled WGS sequence"/>
</dbReference>
<feature type="region of interest" description="Disordered" evidence="1">
    <location>
        <begin position="49"/>
        <end position="263"/>
    </location>
</feature>
<feature type="compositionally biased region" description="Pro residues" evidence="1">
    <location>
        <begin position="62"/>
        <end position="72"/>
    </location>
</feature>
<protein>
    <submittedName>
        <fullName evidence="2">Uncharacterized protein</fullName>
    </submittedName>
</protein>
<sequence length="263" mass="28309">RLRRTVPFPQVRPRRVEGRGVVGIPGDVGTRGLTRQNTPAMREGVGCTLRDGIGNTAGQPPVARPVRPPPVPADSAPEPRRRHQPEPAMPFQPATMHFAQPADLPEHRYSRRPCTLPRRSSPLGYRSTGPSRTHPPPAPPATAAPDSPPTLLPPRRRPPPAGRSQRDPAPPCPRPAPAGQPPQSRRNTGVGRSRRGVVKGSDKEGSQGGVPRRPRGAAPERKSHQSQQPQICSLAPGSTGGCHRRPMGGGSNRPPLPDRRRRP</sequence>
<dbReference type="EMBL" id="FRBI01000048">
    <property type="protein sequence ID" value="SHN36667.1"/>
    <property type="molecule type" value="Genomic_DNA"/>
</dbReference>
<dbReference type="AlphaFoldDB" id="A0A1M7QXH8"/>
<feature type="compositionally biased region" description="Pro residues" evidence="1">
    <location>
        <begin position="133"/>
        <end position="152"/>
    </location>
</feature>
<feature type="non-terminal residue" evidence="2">
    <location>
        <position position="1"/>
    </location>
</feature>
<feature type="compositionally biased region" description="Low complexity" evidence="1">
    <location>
        <begin position="181"/>
        <end position="191"/>
    </location>
</feature>